<dbReference type="InterPro" id="IPR050730">
    <property type="entry name" value="UBX_domain-protein"/>
</dbReference>
<evidence type="ECO:0008006" key="5">
    <source>
        <dbReference type="Google" id="ProtNLM"/>
    </source>
</evidence>
<feature type="region of interest" description="Disordered" evidence="1">
    <location>
        <begin position="162"/>
        <end position="199"/>
    </location>
</feature>
<accession>A0A9W8MRW6</accession>
<evidence type="ECO:0000256" key="1">
    <source>
        <dbReference type="SAM" id="MobiDB-lite"/>
    </source>
</evidence>
<evidence type="ECO:0000313" key="3">
    <source>
        <dbReference type="EMBL" id="KAJ3492833.1"/>
    </source>
</evidence>
<reference evidence="3" key="1">
    <citation type="submission" date="2022-07" db="EMBL/GenBank/DDBJ databases">
        <title>Genome Sequence of Agrocybe chaxingu.</title>
        <authorList>
            <person name="Buettner E."/>
        </authorList>
    </citation>
    <scope>NUCLEOTIDE SEQUENCE</scope>
    <source>
        <strain evidence="3">MP-N11</strain>
    </source>
</reference>
<dbReference type="Gene3D" id="1.10.8.10">
    <property type="entry name" value="DNA helicase RuvA subunit, C-terminal domain"/>
    <property type="match status" value="1"/>
</dbReference>
<keyword evidence="2" id="KW-0472">Membrane</keyword>
<dbReference type="Proteomes" id="UP001148786">
    <property type="component" value="Unassembled WGS sequence"/>
</dbReference>
<comment type="caution">
    <text evidence="3">The sequence shown here is derived from an EMBL/GenBank/DDBJ whole genome shotgun (WGS) entry which is preliminary data.</text>
</comment>
<dbReference type="OrthoDB" id="1026733at2759"/>
<dbReference type="GO" id="GO:0005783">
    <property type="term" value="C:endoplasmic reticulum"/>
    <property type="evidence" value="ECO:0007669"/>
    <property type="project" value="TreeGrafter"/>
</dbReference>
<evidence type="ECO:0000313" key="4">
    <source>
        <dbReference type="Proteomes" id="UP001148786"/>
    </source>
</evidence>
<keyword evidence="2" id="KW-1133">Transmembrane helix</keyword>
<name>A0A9W8MRW6_9AGAR</name>
<dbReference type="EMBL" id="JANKHO010002377">
    <property type="protein sequence ID" value="KAJ3492833.1"/>
    <property type="molecule type" value="Genomic_DNA"/>
</dbReference>
<keyword evidence="4" id="KW-1185">Reference proteome</keyword>
<gene>
    <name evidence="3" type="ORF">NLJ89_g11154</name>
</gene>
<dbReference type="Gene3D" id="3.40.30.10">
    <property type="entry name" value="Glutaredoxin"/>
    <property type="match status" value="1"/>
</dbReference>
<sequence>MDDLDNDQRAALQQLREITNGADDDVAIGVLSSVDWDVQRAAELIFGTAPNVPASSETRRMEAFEVDDSGQGDLEEPVRPRRNSHSTALVVMRPFLSLFAVPLHFLSNIIRFIFGLLRIPVPQFRFAGLNFYRPLRPRLRPQSRGGPDRWLRELEEETGAISIGRSKLPRGTTSSVSVGGQSSSSVSSRAAQVGSGNGTVEDGRKYLPDFVICGYEEMLRTCQREAKIGCVILVSDEHDDTPEFKRSTLTDPAFVKILYDNDVVVWGGDVQDREAWTVS</sequence>
<dbReference type="GO" id="GO:0043130">
    <property type="term" value="F:ubiquitin binding"/>
    <property type="evidence" value="ECO:0007669"/>
    <property type="project" value="TreeGrafter"/>
</dbReference>
<dbReference type="AlphaFoldDB" id="A0A9W8MRW6"/>
<dbReference type="Pfam" id="PF14555">
    <property type="entry name" value="UBA_4"/>
    <property type="match status" value="1"/>
</dbReference>
<keyword evidence="2" id="KW-0812">Transmembrane</keyword>
<proteinExistence type="predicted"/>
<dbReference type="GO" id="GO:0036503">
    <property type="term" value="P:ERAD pathway"/>
    <property type="evidence" value="ECO:0007669"/>
    <property type="project" value="TreeGrafter"/>
</dbReference>
<feature type="transmembrane region" description="Helical" evidence="2">
    <location>
        <begin position="88"/>
        <end position="106"/>
    </location>
</feature>
<protein>
    <recommendedName>
        <fullName evidence="5">UAS domain-containing protein</fullName>
    </recommendedName>
</protein>
<evidence type="ECO:0000256" key="2">
    <source>
        <dbReference type="SAM" id="Phobius"/>
    </source>
</evidence>
<dbReference type="PANTHER" id="PTHR23322:SF1">
    <property type="entry name" value="FAS-ASSOCIATED FACTOR 2"/>
    <property type="match status" value="1"/>
</dbReference>
<dbReference type="PANTHER" id="PTHR23322">
    <property type="entry name" value="FAS-ASSOCIATED PROTEIN"/>
    <property type="match status" value="1"/>
</dbReference>
<dbReference type="CDD" id="cd14273">
    <property type="entry name" value="UBA_TAP-C_like"/>
    <property type="match status" value="1"/>
</dbReference>
<feature type="compositionally biased region" description="Low complexity" evidence="1">
    <location>
        <begin position="170"/>
        <end position="194"/>
    </location>
</feature>
<organism evidence="3 4">
    <name type="scientific">Agrocybe chaxingu</name>
    <dbReference type="NCBI Taxonomy" id="84603"/>
    <lineage>
        <taxon>Eukaryota</taxon>
        <taxon>Fungi</taxon>
        <taxon>Dikarya</taxon>
        <taxon>Basidiomycota</taxon>
        <taxon>Agaricomycotina</taxon>
        <taxon>Agaricomycetes</taxon>
        <taxon>Agaricomycetidae</taxon>
        <taxon>Agaricales</taxon>
        <taxon>Agaricineae</taxon>
        <taxon>Strophariaceae</taxon>
        <taxon>Agrocybe</taxon>
    </lineage>
</organism>